<feature type="domain" description="Integrase zinc-binding" evidence="3">
    <location>
        <begin position="118"/>
        <end position="171"/>
    </location>
</feature>
<dbReference type="Gene3D" id="1.10.340.70">
    <property type="match status" value="1"/>
</dbReference>
<organism evidence="4 5">
    <name type="scientific">Popillia japonica</name>
    <name type="common">Japanese beetle</name>
    <dbReference type="NCBI Taxonomy" id="7064"/>
    <lineage>
        <taxon>Eukaryota</taxon>
        <taxon>Metazoa</taxon>
        <taxon>Ecdysozoa</taxon>
        <taxon>Arthropoda</taxon>
        <taxon>Hexapoda</taxon>
        <taxon>Insecta</taxon>
        <taxon>Pterygota</taxon>
        <taxon>Neoptera</taxon>
        <taxon>Endopterygota</taxon>
        <taxon>Coleoptera</taxon>
        <taxon>Polyphaga</taxon>
        <taxon>Scarabaeiformia</taxon>
        <taxon>Scarabaeidae</taxon>
        <taxon>Rutelinae</taxon>
        <taxon>Popillia</taxon>
    </lineage>
</organism>
<comment type="caution">
    <text evidence="4">The sequence shown here is derived from an EMBL/GenBank/DDBJ whole genome shotgun (WGS) entry which is preliminary data.</text>
</comment>
<dbReference type="Proteomes" id="UP001458880">
    <property type="component" value="Unassembled WGS sequence"/>
</dbReference>
<dbReference type="PANTHER" id="PTHR37984">
    <property type="entry name" value="PROTEIN CBG26694"/>
    <property type="match status" value="1"/>
</dbReference>
<dbReference type="PANTHER" id="PTHR37984:SF9">
    <property type="entry name" value="INTEGRASE CATALYTIC DOMAIN-CONTAINING PROTEIN"/>
    <property type="match status" value="1"/>
</dbReference>
<dbReference type="InterPro" id="IPR050951">
    <property type="entry name" value="Retrovirus_Pol_polyprotein"/>
</dbReference>
<dbReference type="Pfam" id="PF17921">
    <property type="entry name" value="Integrase_H2C2"/>
    <property type="match status" value="1"/>
</dbReference>
<dbReference type="AlphaFoldDB" id="A0AAW1N4Q5"/>
<proteinExistence type="predicted"/>
<evidence type="ECO:0000256" key="2">
    <source>
        <dbReference type="SAM" id="MobiDB-lite"/>
    </source>
</evidence>
<name>A0AAW1N4Q5_POPJA</name>
<accession>A0AAW1N4Q5</accession>
<feature type="region of interest" description="Disordered" evidence="2">
    <location>
        <begin position="298"/>
        <end position="320"/>
    </location>
</feature>
<dbReference type="EC" id="2.7.7.49" evidence="1"/>
<evidence type="ECO:0000313" key="5">
    <source>
        <dbReference type="Proteomes" id="UP001458880"/>
    </source>
</evidence>
<evidence type="ECO:0000313" key="4">
    <source>
        <dbReference type="EMBL" id="KAK9754993.1"/>
    </source>
</evidence>
<evidence type="ECO:0000259" key="3">
    <source>
        <dbReference type="Pfam" id="PF17921"/>
    </source>
</evidence>
<evidence type="ECO:0000256" key="1">
    <source>
        <dbReference type="ARBA" id="ARBA00012493"/>
    </source>
</evidence>
<sequence length="320" mass="37340">MRYEYQVYYSPGKNLVVADALSRDFSDCSDIQQDAELTEDTEAHVNFIVNSLAVKPYLLDEIKMKQSEDPICKKLIEYSLTRWPDRNLISHELLPYYQYRFEMSFSEGFLLRGSRIMIPQCLQLKCLELIHQGHQGIVKCRARAKNCIWWLGLSTQIENLIRNCPSCIEYRNNPKEPFLKDSFPERAWQKIALDLFKTKEPRSYLVETDRGCFRRNRWHLVPAPYKQFTPTLSEATNDDICNALPYTTKYINGENKAADCVNTPNSELLNDSVNSEVRPNRSESDRLVPVKQPEVFASPSSYEKPRRNVQRPAYLNDYIT</sequence>
<reference evidence="4 5" key="1">
    <citation type="journal article" date="2024" name="BMC Genomics">
        <title>De novo assembly and annotation of Popillia japonica's genome with initial clues to its potential as an invasive pest.</title>
        <authorList>
            <person name="Cucini C."/>
            <person name="Boschi S."/>
            <person name="Funari R."/>
            <person name="Cardaioli E."/>
            <person name="Iannotti N."/>
            <person name="Marturano G."/>
            <person name="Paoli F."/>
            <person name="Bruttini M."/>
            <person name="Carapelli A."/>
            <person name="Frati F."/>
            <person name="Nardi F."/>
        </authorList>
    </citation>
    <scope>NUCLEOTIDE SEQUENCE [LARGE SCALE GENOMIC DNA]</scope>
    <source>
        <strain evidence="4">DMR45628</strain>
    </source>
</reference>
<dbReference type="GO" id="GO:0003964">
    <property type="term" value="F:RNA-directed DNA polymerase activity"/>
    <property type="evidence" value="ECO:0007669"/>
    <property type="project" value="UniProtKB-EC"/>
</dbReference>
<dbReference type="EMBL" id="JASPKY010000004">
    <property type="protein sequence ID" value="KAK9754993.1"/>
    <property type="molecule type" value="Genomic_DNA"/>
</dbReference>
<protein>
    <recommendedName>
        <fullName evidence="1">RNA-directed DNA polymerase</fullName>
        <ecNumber evidence="1">2.7.7.49</ecNumber>
    </recommendedName>
</protein>
<dbReference type="InterPro" id="IPR041588">
    <property type="entry name" value="Integrase_H2C2"/>
</dbReference>
<keyword evidence="5" id="KW-1185">Reference proteome</keyword>
<gene>
    <name evidence="4" type="ORF">QE152_g784</name>
</gene>
<dbReference type="FunFam" id="1.10.340.70:FF:000003">
    <property type="entry name" value="Protein CBG25708"/>
    <property type="match status" value="1"/>
</dbReference>